<dbReference type="InterPro" id="IPR007159">
    <property type="entry name" value="SpoVT-AbrB_dom"/>
</dbReference>
<name>A0A5K7YY57_9BACT</name>
<dbReference type="Proteomes" id="UP000427769">
    <property type="component" value="Chromosome"/>
</dbReference>
<keyword evidence="3" id="KW-1185">Reference proteome</keyword>
<evidence type="ECO:0000259" key="1">
    <source>
        <dbReference type="SMART" id="SM00966"/>
    </source>
</evidence>
<dbReference type="KEGG" id="dwd:DSCW_03760"/>
<gene>
    <name evidence="2" type="ORF">DSCW_03760</name>
</gene>
<dbReference type="SMART" id="SM00966">
    <property type="entry name" value="SpoVT_AbrB"/>
    <property type="match status" value="1"/>
</dbReference>
<dbReference type="AlphaFoldDB" id="A0A5K7YY57"/>
<dbReference type="EMBL" id="AP021875">
    <property type="protein sequence ID" value="BBO72959.1"/>
    <property type="molecule type" value="Genomic_DNA"/>
</dbReference>
<dbReference type="GO" id="GO:0003677">
    <property type="term" value="F:DNA binding"/>
    <property type="evidence" value="ECO:0007669"/>
    <property type="project" value="InterPro"/>
</dbReference>
<dbReference type="InterPro" id="IPR037914">
    <property type="entry name" value="SpoVT-AbrB_sf"/>
</dbReference>
<dbReference type="Pfam" id="PF04014">
    <property type="entry name" value="MazE_antitoxin"/>
    <property type="match status" value="1"/>
</dbReference>
<sequence length="84" mass="9268">MEILKSKVTSKGQIVIPKEIRSKYGITKATVIHWIQRGEGVLMIPDSEDSIIAAKGMIAKSGSLDKLLQDRRSAMLKEDGVSDR</sequence>
<protein>
    <recommendedName>
        <fullName evidence="1">SpoVT-AbrB domain-containing protein</fullName>
    </recommendedName>
</protein>
<dbReference type="SUPFAM" id="SSF89447">
    <property type="entry name" value="AbrB/MazE/MraZ-like"/>
    <property type="match status" value="1"/>
</dbReference>
<feature type="domain" description="SpoVT-AbrB" evidence="1">
    <location>
        <begin position="6"/>
        <end position="49"/>
    </location>
</feature>
<dbReference type="RefSeq" id="WP_155302115.1">
    <property type="nucleotide sequence ID" value="NZ_AP021875.1"/>
</dbReference>
<dbReference type="NCBIfam" id="TIGR01439">
    <property type="entry name" value="lp_hng_hel_AbrB"/>
    <property type="match status" value="1"/>
</dbReference>
<dbReference type="OrthoDB" id="9810885at2"/>
<organism evidence="2 3">
    <name type="scientific">Desulfosarcina widdelii</name>
    <dbReference type="NCBI Taxonomy" id="947919"/>
    <lineage>
        <taxon>Bacteria</taxon>
        <taxon>Pseudomonadati</taxon>
        <taxon>Thermodesulfobacteriota</taxon>
        <taxon>Desulfobacteria</taxon>
        <taxon>Desulfobacterales</taxon>
        <taxon>Desulfosarcinaceae</taxon>
        <taxon>Desulfosarcina</taxon>
    </lineage>
</organism>
<dbReference type="Gene3D" id="2.10.260.10">
    <property type="match status" value="1"/>
</dbReference>
<evidence type="ECO:0000313" key="3">
    <source>
        <dbReference type="Proteomes" id="UP000427769"/>
    </source>
</evidence>
<reference evidence="2 3" key="1">
    <citation type="submission" date="2019-11" db="EMBL/GenBank/DDBJ databases">
        <title>Comparative genomics of hydrocarbon-degrading Desulfosarcina strains.</title>
        <authorList>
            <person name="Watanabe M."/>
            <person name="Kojima H."/>
            <person name="Fukui M."/>
        </authorList>
    </citation>
    <scope>NUCLEOTIDE SEQUENCE [LARGE SCALE GENOMIC DNA]</scope>
    <source>
        <strain evidence="2 3">PP31</strain>
    </source>
</reference>
<proteinExistence type="predicted"/>
<accession>A0A5K7YY57</accession>
<evidence type="ECO:0000313" key="2">
    <source>
        <dbReference type="EMBL" id="BBO72959.1"/>
    </source>
</evidence>